<gene>
    <name evidence="1" type="ORF">KM92DES2_10914</name>
</gene>
<reference evidence="1" key="1">
    <citation type="submission" date="2016-04" db="EMBL/GenBank/DDBJ databases">
        <authorList>
            <person name="Evans L.H."/>
            <person name="Alamgir A."/>
            <person name="Owens N."/>
            <person name="Weber N.D."/>
            <person name="Virtaneva K."/>
            <person name="Barbian K."/>
            <person name="Babar A."/>
            <person name="Rosenke K."/>
        </authorList>
    </citation>
    <scope>NUCLEOTIDE SEQUENCE</scope>
    <source>
        <strain evidence="1">92-2</strain>
    </source>
</reference>
<organism evidence="1">
    <name type="scientific">uncultured Desulfovibrio sp</name>
    <dbReference type="NCBI Taxonomy" id="167968"/>
    <lineage>
        <taxon>Bacteria</taxon>
        <taxon>Pseudomonadati</taxon>
        <taxon>Thermodesulfobacteriota</taxon>
        <taxon>Desulfovibrionia</taxon>
        <taxon>Desulfovibrionales</taxon>
        <taxon>Desulfovibrionaceae</taxon>
        <taxon>Desulfovibrio</taxon>
        <taxon>environmental samples</taxon>
    </lineage>
</organism>
<dbReference type="AlphaFoldDB" id="A0A212JD86"/>
<evidence type="ECO:0000313" key="1">
    <source>
        <dbReference type="EMBL" id="SBV97352.1"/>
    </source>
</evidence>
<name>A0A212JD86_9BACT</name>
<proteinExistence type="predicted"/>
<sequence>MSHLARIFKSYFRPGALRCRKASQLRQGLPLAGSAQLFVPGANFPQQGTVKGRYPVQPLGGEKVPDWRVSGVAARTQTVPLYHSACCQFFSVWC</sequence>
<dbReference type="EMBL" id="FLUP01000001">
    <property type="protein sequence ID" value="SBV97352.1"/>
    <property type="molecule type" value="Genomic_DNA"/>
</dbReference>
<protein>
    <submittedName>
        <fullName evidence="1">Uncharacterized protein</fullName>
    </submittedName>
</protein>
<accession>A0A212JD86</accession>